<name>A0AAP9UDJ7_CLOBU</name>
<gene>
    <name evidence="1" type="ORF">FF104_04400</name>
    <name evidence="2" type="ORF">FF104_06215</name>
</gene>
<organism evidence="1 3">
    <name type="scientific">Clostridium butyricum</name>
    <dbReference type="NCBI Taxonomy" id="1492"/>
    <lineage>
        <taxon>Bacteria</taxon>
        <taxon>Bacillati</taxon>
        <taxon>Bacillota</taxon>
        <taxon>Clostridia</taxon>
        <taxon>Eubacteriales</taxon>
        <taxon>Clostridiaceae</taxon>
        <taxon>Clostridium</taxon>
    </lineage>
</organism>
<dbReference type="AlphaFoldDB" id="A0AAP9UDJ7"/>
<evidence type="ECO:0008006" key="4">
    <source>
        <dbReference type="Google" id="ProtNLM"/>
    </source>
</evidence>
<evidence type="ECO:0000313" key="3">
    <source>
        <dbReference type="Proteomes" id="UP000515243"/>
    </source>
</evidence>
<reference evidence="1 3" key="1">
    <citation type="submission" date="2019-05" db="EMBL/GenBank/DDBJ databases">
        <authorList>
            <person name="Schori C."/>
            <person name="Ahrens C."/>
        </authorList>
    </citation>
    <scope>NUCLEOTIDE SEQUENCE [LARGE SCALE GENOMIC DNA]</scope>
    <source>
        <strain evidence="1 3">DSM 10702</strain>
    </source>
</reference>
<sequence length="314" mass="34619">MAVNTIATATLFQKNLDKAAAQQALTGWMEGNAGQVIYTGGSEVKIPKLDMDGLADYDRNNGFTDGGIQFEYETRKMKHDRGRSFSFDELYVDETSFVVTAATTMGEFQRLKVVPEIDATRIAEIATIAMGVENDTQVEYGYTPAKTTIVDKIKAGIQKIREAQFTGNLICYVTYDVQALVSQYYGEKLAAATFAVNGVDTRVPAIDGVPLVPVVSSCMYTKLKFNDGKTSGQEKGGYEKATDGLDINFEIVATEAPIAVQKTDNMRIFSPEINQKARAWAMDYRKFHDIWVLDNKKKGLFVSIKDSKPAVSEG</sequence>
<dbReference type="EMBL" id="CP040626">
    <property type="protein sequence ID" value="QMW90215.1"/>
    <property type="molecule type" value="Genomic_DNA"/>
</dbReference>
<proteinExistence type="predicted"/>
<dbReference type="RefSeq" id="WP_035765595.1">
    <property type="nucleotide sequence ID" value="NZ_AP019716.1"/>
</dbReference>
<accession>A0AAP9UDJ7</accession>
<dbReference type="EMBL" id="CP040626">
    <property type="protein sequence ID" value="QMW90566.1"/>
    <property type="molecule type" value="Genomic_DNA"/>
</dbReference>
<protein>
    <recommendedName>
        <fullName evidence="4">Prophage protein</fullName>
    </recommendedName>
</protein>
<dbReference type="Proteomes" id="UP000515243">
    <property type="component" value="Chromosome 1"/>
</dbReference>
<dbReference type="GeneID" id="92943744"/>
<evidence type="ECO:0000313" key="2">
    <source>
        <dbReference type="EMBL" id="QMW90566.1"/>
    </source>
</evidence>
<evidence type="ECO:0000313" key="1">
    <source>
        <dbReference type="EMBL" id="QMW90215.1"/>
    </source>
</evidence>